<sequence length="85" mass="9513">MSYAEHPHHHRDQQPGWVWWPTLELPVTAPLWLESPTAPPAVPGRHRNGRWPGQRRPARVDVDAVGRAGQLTPVQAHPSRGSGPR</sequence>
<gene>
    <name evidence="2" type="ORF">I0C86_31260</name>
</gene>
<comment type="caution">
    <text evidence="2">The sequence shown here is derived from an EMBL/GenBank/DDBJ whole genome shotgun (WGS) entry which is preliminary data.</text>
</comment>
<dbReference type="RefSeq" id="WP_196204912.1">
    <property type="nucleotide sequence ID" value="NZ_JADPUN010000268.1"/>
</dbReference>
<feature type="region of interest" description="Disordered" evidence="1">
    <location>
        <begin position="36"/>
        <end position="85"/>
    </location>
</feature>
<protein>
    <submittedName>
        <fullName evidence="2">Uncharacterized protein</fullName>
    </submittedName>
</protein>
<accession>A0ABS0H4L6</accession>
<reference evidence="2 3" key="1">
    <citation type="submission" date="2020-11" db="EMBL/GenBank/DDBJ databases">
        <title>A novel isolate from a Black sea contaminated sediment with potential to produce alkanes: Plantactinospora alkalitolerans sp. nov.</title>
        <authorList>
            <person name="Carro L."/>
            <person name="Veyisoglu A."/>
            <person name="Guven K."/>
            <person name="Schumann P."/>
            <person name="Klenk H.-P."/>
            <person name="Sahin N."/>
        </authorList>
    </citation>
    <scope>NUCLEOTIDE SEQUENCE [LARGE SCALE GENOMIC DNA]</scope>
    <source>
        <strain evidence="2 3">S1510</strain>
    </source>
</reference>
<keyword evidence="3" id="KW-1185">Reference proteome</keyword>
<proteinExistence type="predicted"/>
<dbReference type="EMBL" id="JADPUN010000268">
    <property type="protein sequence ID" value="MBF9133405.1"/>
    <property type="molecule type" value="Genomic_DNA"/>
</dbReference>
<name>A0ABS0H4L6_9ACTN</name>
<organism evidence="2 3">
    <name type="scientific">Plantactinospora alkalitolerans</name>
    <dbReference type="NCBI Taxonomy" id="2789879"/>
    <lineage>
        <taxon>Bacteria</taxon>
        <taxon>Bacillati</taxon>
        <taxon>Actinomycetota</taxon>
        <taxon>Actinomycetes</taxon>
        <taxon>Micromonosporales</taxon>
        <taxon>Micromonosporaceae</taxon>
        <taxon>Plantactinospora</taxon>
    </lineage>
</organism>
<evidence type="ECO:0000313" key="2">
    <source>
        <dbReference type="EMBL" id="MBF9133405.1"/>
    </source>
</evidence>
<evidence type="ECO:0000313" key="3">
    <source>
        <dbReference type="Proteomes" id="UP000638560"/>
    </source>
</evidence>
<evidence type="ECO:0000256" key="1">
    <source>
        <dbReference type="SAM" id="MobiDB-lite"/>
    </source>
</evidence>
<dbReference type="Proteomes" id="UP000638560">
    <property type="component" value="Unassembled WGS sequence"/>
</dbReference>